<dbReference type="EMBL" id="CP115527">
    <property type="protein sequence ID" value="WBY54964.1"/>
    <property type="molecule type" value="Genomic_DNA"/>
</dbReference>
<name>A0AAE9WR26_PLAYO</name>
<organism evidence="2 3">
    <name type="scientific">Plasmodium yoelii yoelii</name>
    <dbReference type="NCBI Taxonomy" id="73239"/>
    <lineage>
        <taxon>Eukaryota</taxon>
        <taxon>Sar</taxon>
        <taxon>Alveolata</taxon>
        <taxon>Apicomplexa</taxon>
        <taxon>Aconoidasida</taxon>
        <taxon>Haemosporida</taxon>
        <taxon>Plasmodiidae</taxon>
        <taxon>Plasmodium</taxon>
        <taxon>Plasmodium (Vinckeia)</taxon>
    </lineage>
</organism>
<evidence type="ECO:0000256" key="1">
    <source>
        <dbReference type="SAM" id="SignalP"/>
    </source>
</evidence>
<feature type="signal peptide" evidence="1">
    <location>
        <begin position="1"/>
        <end position="24"/>
    </location>
</feature>
<evidence type="ECO:0000313" key="2">
    <source>
        <dbReference type="EMBL" id="WBY54964.1"/>
    </source>
</evidence>
<dbReference type="Proteomes" id="UP001054126">
    <property type="component" value="Chromosome 3"/>
</dbReference>
<keyword evidence="1" id="KW-0732">Signal</keyword>
<reference evidence="2" key="1">
    <citation type="submission" date="2023-01" db="EMBL/GenBank/DDBJ databases">
        <title>Long-Read Genome Assembly and Gene Model Annotations for the Rodent Malaria Parasite Plasmodium yoelii 17XNL.</title>
        <authorList>
            <person name="Mitchell G.J."/>
            <person name="Sebastian A."/>
            <person name="Albert I."/>
            <person name="Lindner S.E."/>
        </authorList>
    </citation>
    <scope>NUCLEOTIDE SEQUENCE</scope>
    <source>
        <strain evidence="2">17XNL clone 1.1</strain>
    </source>
</reference>
<evidence type="ECO:0000313" key="3">
    <source>
        <dbReference type="Proteomes" id="UP001054126"/>
    </source>
</evidence>
<sequence>MKTYKIKYFLLISFFINLIKQAKSKIIISCFGKQHCKICHIIIRNCFLSGTSNLEKCIACEENYYETRKCIKQEESFFSYQGNNALLELRDQSLQDSVSEESMNELISNILDVAISRYENQKTDVNSMDDDYKSKIANLCLYLNFKDNYESAEKHKQTDVEHIEPHIQHINGFKID</sequence>
<protein>
    <submittedName>
        <fullName evidence="2">Serine repeat antigen 5</fullName>
    </submittedName>
</protein>
<gene>
    <name evidence="2" type="ORF">Py17XNL_000303627</name>
</gene>
<feature type="chain" id="PRO_5042031191" evidence="1">
    <location>
        <begin position="25"/>
        <end position="176"/>
    </location>
</feature>
<proteinExistence type="predicted"/>
<dbReference type="AlphaFoldDB" id="A0AAE9WR26"/>
<accession>A0AAE9WR26</accession>